<keyword evidence="13" id="KW-0539">Nucleus</keyword>
<keyword evidence="24" id="KW-1185">Reference proteome</keyword>
<dbReference type="GO" id="GO:0005730">
    <property type="term" value="C:nucleolus"/>
    <property type="evidence" value="ECO:0007669"/>
    <property type="project" value="UniProtKB-SubCell"/>
</dbReference>
<evidence type="ECO:0000256" key="7">
    <source>
        <dbReference type="ARBA" id="ARBA00022553"/>
    </source>
</evidence>
<dbReference type="GO" id="GO:0003723">
    <property type="term" value="F:RNA binding"/>
    <property type="evidence" value="ECO:0007669"/>
    <property type="project" value="UniProtKB-KW"/>
</dbReference>
<dbReference type="GO" id="GO:0006364">
    <property type="term" value="P:rRNA processing"/>
    <property type="evidence" value="ECO:0007669"/>
    <property type="project" value="UniProtKB-KW"/>
</dbReference>
<keyword evidence="12 19" id="KW-0472">Membrane</keyword>
<dbReference type="Gene3D" id="2.40.50.140">
    <property type="entry name" value="Nucleic acid-binding proteins"/>
    <property type="match status" value="1"/>
</dbReference>
<feature type="compositionally biased region" description="Polar residues" evidence="18">
    <location>
        <begin position="28"/>
        <end position="51"/>
    </location>
</feature>
<evidence type="ECO:0000256" key="2">
    <source>
        <dbReference type="ARBA" id="ARBA00004496"/>
    </source>
</evidence>
<dbReference type="Proteomes" id="UP000738359">
    <property type="component" value="Unassembled WGS sequence"/>
</dbReference>
<evidence type="ECO:0000256" key="12">
    <source>
        <dbReference type="ARBA" id="ARBA00023136"/>
    </source>
</evidence>
<dbReference type="InterPro" id="IPR004088">
    <property type="entry name" value="KH_dom_type_1"/>
</dbReference>
<organism evidence="23 24">
    <name type="scientific">Mortierella alpina</name>
    <name type="common">Oleaginous fungus</name>
    <name type="synonym">Mortierella renispora</name>
    <dbReference type="NCBI Taxonomy" id="64518"/>
    <lineage>
        <taxon>Eukaryota</taxon>
        <taxon>Fungi</taxon>
        <taxon>Fungi incertae sedis</taxon>
        <taxon>Mucoromycota</taxon>
        <taxon>Mortierellomycotina</taxon>
        <taxon>Mortierellomycetes</taxon>
        <taxon>Mortierellales</taxon>
        <taxon>Mortierellaceae</taxon>
        <taxon>Mortierella</taxon>
    </lineage>
</organism>
<feature type="domain" description="RRP4 S1" evidence="22">
    <location>
        <begin position="874"/>
        <end position="945"/>
    </location>
</feature>
<comment type="subunit">
    <text evidence="15">Component of the RNA exosome core complex (Exo-9), composed of EXOSC1, EXOSC2, EXOSC3, EXOSC4, EXOSC5, EXOSC6, EXOSC7, EXOSC8 and EXOSC9; within the complex interacts with EXOSC4 and EXOSC7. The catalytically inactive RNA exosome core complex (Exo-9) associates with the catalytic subunit EXOSC10/RRP6. Exo-9 may associate with DIS3 to form the nucleolar exosome complex, or DIS3L to form the cytoplasmic exosome complex. Exo-9 is formed by a hexameric base ring consisting of the heterodimers EXOSC4-EXOSC9, EXOSC5-EXOSC8 and EXOSC6-EXOSC7, and a cap ring consisting of EXOSC1, EXOSC2 and EXOSC3. The RNA exosome complex associates with cofactors C1D/RRP47, MPHOSPH6/MPP6 and MTREX/MTR4. Interacts with GTPBP1. Interacts with ZFP36L1 (via N-terminus).</text>
</comment>
<feature type="compositionally biased region" description="Gly residues" evidence="18">
    <location>
        <begin position="329"/>
        <end position="350"/>
    </location>
</feature>
<evidence type="ECO:0000256" key="16">
    <source>
        <dbReference type="ARBA" id="ARBA00071123"/>
    </source>
</evidence>
<evidence type="ECO:0000256" key="14">
    <source>
        <dbReference type="ARBA" id="ARBA00032383"/>
    </source>
</evidence>
<evidence type="ECO:0000256" key="5">
    <source>
        <dbReference type="ARBA" id="ARBA00022490"/>
    </source>
</evidence>
<dbReference type="GO" id="GO:0000139">
    <property type="term" value="C:Golgi membrane"/>
    <property type="evidence" value="ECO:0007669"/>
    <property type="project" value="InterPro"/>
</dbReference>
<feature type="compositionally biased region" description="Low complexity" evidence="18">
    <location>
        <begin position="309"/>
        <end position="323"/>
    </location>
</feature>
<evidence type="ECO:0000256" key="1">
    <source>
        <dbReference type="ARBA" id="ARBA00004141"/>
    </source>
</evidence>
<protein>
    <recommendedName>
        <fullName evidence="16">Exosome complex component RRP4</fullName>
    </recommendedName>
    <alternativeName>
        <fullName evidence="17">Exosome component 2</fullName>
    </alternativeName>
    <alternativeName>
        <fullName evidence="14">Ribosomal RNA-processing protein 4</fullName>
    </alternativeName>
</protein>
<feature type="compositionally biased region" description="Low complexity" evidence="18">
    <location>
        <begin position="101"/>
        <end position="128"/>
    </location>
</feature>
<feature type="compositionally biased region" description="Low complexity" evidence="18">
    <location>
        <begin position="137"/>
        <end position="151"/>
    </location>
</feature>
<dbReference type="CDD" id="cd22525">
    <property type="entry name" value="KH-I_Rrp4_eukar"/>
    <property type="match status" value="1"/>
</dbReference>
<dbReference type="InterPro" id="IPR037185">
    <property type="entry name" value="EmrE-like"/>
</dbReference>
<evidence type="ECO:0000313" key="24">
    <source>
        <dbReference type="Proteomes" id="UP000738359"/>
    </source>
</evidence>
<proteinExistence type="inferred from homology"/>
<comment type="subcellular location">
    <subcellularLocation>
        <location evidence="2">Cytoplasm</location>
    </subcellularLocation>
    <subcellularLocation>
        <location evidence="1">Membrane</location>
        <topology evidence="1">Multi-pass membrane protein</topology>
    </subcellularLocation>
    <subcellularLocation>
        <location evidence="3">Nucleus</location>
        <location evidence="3">Nucleolus</location>
    </subcellularLocation>
</comment>
<name>A0A9P6IZP7_MORAP</name>
<evidence type="ECO:0000256" key="18">
    <source>
        <dbReference type="SAM" id="MobiDB-lite"/>
    </source>
</evidence>
<dbReference type="SUPFAM" id="SSF103481">
    <property type="entry name" value="Multidrug resistance efflux transporter EmrE"/>
    <property type="match status" value="1"/>
</dbReference>
<dbReference type="Pfam" id="PF15985">
    <property type="entry name" value="KH_6"/>
    <property type="match status" value="1"/>
</dbReference>
<dbReference type="EMBL" id="JAAAHY010000906">
    <property type="protein sequence ID" value="KAF9955397.1"/>
    <property type="molecule type" value="Genomic_DNA"/>
</dbReference>
<keyword evidence="8 19" id="KW-0812">Transmembrane</keyword>
<feature type="region of interest" description="Disordered" evidence="18">
    <location>
        <begin position="1"/>
        <end position="359"/>
    </location>
</feature>
<feature type="transmembrane region" description="Helical" evidence="19">
    <location>
        <begin position="660"/>
        <end position="680"/>
    </location>
</feature>
<feature type="region of interest" description="Disordered" evidence="18">
    <location>
        <begin position="778"/>
        <end position="820"/>
    </location>
</feature>
<dbReference type="SUPFAM" id="SSF50249">
    <property type="entry name" value="Nucleic acid-binding proteins"/>
    <property type="match status" value="1"/>
</dbReference>
<dbReference type="GO" id="GO:0000176">
    <property type="term" value="C:nuclear exosome (RNase complex)"/>
    <property type="evidence" value="ECO:0007669"/>
    <property type="project" value="UniProtKB-ARBA"/>
</dbReference>
<dbReference type="InterPro" id="IPR012340">
    <property type="entry name" value="NA-bd_OB-fold"/>
</dbReference>
<dbReference type="SUPFAM" id="SSF54791">
    <property type="entry name" value="Eukaryotic type KH-domain (KH-domain type I)"/>
    <property type="match status" value="1"/>
</dbReference>
<dbReference type="Gene3D" id="2.40.50.100">
    <property type="match status" value="1"/>
</dbReference>
<feature type="transmembrane region" description="Helical" evidence="19">
    <location>
        <begin position="692"/>
        <end position="716"/>
    </location>
</feature>
<evidence type="ECO:0000256" key="6">
    <source>
        <dbReference type="ARBA" id="ARBA00022552"/>
    </source>
</evidence>
<dbReference type="InterPro" id="IPR048565">
    <property type="entry name" value="S1_RRP4"/>
</dbReference>
<reference evidence="23" key="1">
    <citation type="journal article" date="2020" name="Fungal Divers.">
        <title>Resolving the Mortierellaceae phylogeny through synthesis of multi-gene phylogenetics and phylogenomics.</title>
        <authorList>
            <person name="Vandepol N."/>
            <person name="Liber J."/>
            <person name="Desiro A."/>
            <person name="Na H."/>
            <person name="Kennedy M."/>
            <person name="Barry K."/>
            <person name="Grigoriev I.V."/>
            <person name="Miller A.N."/>
            <person name="O'Donnell K."/>
            <person name="Stajich J.E."/>
            <person name="Bonito G."/>
        </authorList>
    </citation>
    <scope>NUCLEOTIDE SEQUENCE</scope>
    <source>
        <strain evidence="23">CK1249</strain>
    </source>
</reference>
<feature type="compositionally biased region" description="Polar residues" evidence="18">
    <location>
        <begin position="152"/>
        <end position="165"/>
    </location>
</feature>
<dbReference type="InterPro" id="IPR025721">
    <property type="entry name" value="Exosome_cplx_N_dom"/>
</dbReference>
<dbReference type="InterPro" id="IPR007271">
    <property type="entry name" value="Nuc_sug_transpt"/>
</dbReference>
<feature type="transmembrane region" description="Helical" evidence="19">
    <location>
        <begin position="628"/>
        <end position="648"/>
    </location>
</feature>
<evidence type="ECO:0000259" key="20">
    <source>
        <dbReference type="Pfam" id="PF14382"/>
    </source>
</evidence>
<keyword evidence="6" id="KW-0698">rRNA processing</keyword>
<evidence type="ECO:0000256" key="11">
    <source>
        <dbReference type="ARBA" id="ARBA00022989"/>
    </source>
</evidence>
<evidence type="ECO:0000313" key="23">
    <source>
        <dbReference type="EMBL" id="KAF9955397.1"/>
    </source>
</evidence>
<gene>
    <name evidence="23" type="primary">RRP4</name>
    <name evidence="23" type="ORF">BGZ70_010252</name>
</gene>
<feature type="transmembrane region" description="Helical" evidence="19">
    <location>
        <begin position="556"/>
        <end position="575"/>
    </location>
</feature>
<evidence type="ECO:0000256" key="3">
    <source>
        <dbReference type="ARBA" id="ARBA00004604"/>
    </source>
</evidence>
<dbReference type="GO" id="GO:0071028">
    <property type="term" value="P:nuclear mRNA surveillance"/>
    <property type="evidence" value="ECO:0007669"/>
    <property type="project" value="UniProtKB-ARBA"/>
</dbReference>
<dbReference type="SUPFAM" id="SSF110324">
    <property type="entry name" value="Ribosomal L27 protein-like"/>
    <property type="match status" value="1"/>
</dbReference>
<dbReference type="PANTHER" id="PTHR10231">
    <property type="entry name" value="NUCLEOTIDE-SUGAR TRANSMEMBRANE TRANSPORTER"/>
    <property type="match status" value="1"/>
</dbReference>
<evidence type="ECO:0000256" key="15">
    <source>
        <dbReference type="ARBA" id="ARBA00063049"/>
    </source>
</evidence>
<evidence type="ECO:0000256" key="4">
    <source>
        <dbReference type="ARBA" id="ARBA00009155"/>
    </source>
</evidence>
<accession>A0A9P6IZP7</accession>
<dbReference type="OrthoDB" id="1650at2759"/>
<keyword evidence="5" id="KW-0963">Cytoplasm</keyword>
<feature type="compositionally biased region" description="Low complexity" evidence="18">
    <location>
        <begin position="228"/>
        <end position="263"/>
    </location>
</feature>
<feature type="domain" description="K Homology" evidence="21">
    <location>
        <begin position="968"/>
        <end position="1010"/>
    </location>
</feature>
<dbReference type="InterPro" id="IPR036612">
    <property type="entry name" value="KH_dom_type_1_sf"/>
</dbReference>
<feature type="transmembrane region" description="Helical" evidence="19">
    <location>
        <begin position="723"/>
        <end position="743"/>
    </location>
</feature>
<evidence type="ECO:0000259" key="22">
    <source>
        <dbReference type="Pfam" id="PF21266"/>
    </source>
</evidence>
<dbReference type="NCBIfam" id="TIGR00803">
    <property type="entry name" value="nst"/>
    <property type="match status" value="2"/>
</dbReference>
<comment type="caution">
    <text evidence="23">The sequence shown here is derived from an EMBL/GenBank/DDBJ whole genome shotgun (WGS) entry which is preliminary data.</text>
</comment>
<dbReference type="Pfam" id="PF21266">
    <property type="entry name" value="S1_RRP4"/>
    <property type="match status" value="1"/>
</dbReference>
<feature type="transmembrane region" description="Helical" evidence="19">
    <location>
        <begin position="453"/>
        <end position="476"/>
    </location>
</feature>
<evidence type="ECO:0000256" key="19">
    <source>
        <dbReference type="SAM" id="Phobius"/>
    </source>
</evidence>
<feature type="domain" description="Exosome complex component N-terminal" evidence="20">
    <location>
        <begin position="825"/>
        <end position="862"/>
    </location>
</feature>
<comment type="similarity">
    <text evidence="4">Belongs to the RRP4 family.</text>
</comment>
<feature type="compositionally biased region" description="Polar residues" evidence="18">
    <location>
        <begin position="264"/>
        <end position="288"/>
    </location>
</feature>
<keyword evidence="11 19" id="KW-1133">Transmembrane helix</keyword>
<feature type="compositionally biased region" description="Low complexity" evidence="18">
    <location>
        <begin position="64"/>
        <end position="88"/>
    </location>
</feature>
<evidence type="ECO:0000259" key="21">
    <source>
        <dbReference type="Pfam" id="PF15985"/>
    </source>
</evidence>
<evidence type="ECO:0000256" key="13">
    <source>
        <dbReference type="ARBA" id="ARBA00023242"/>
    </source>
</evidence>
<evidence type="ECO:0000256" key="9">
    <source>
        <dbReference type="ARBA" id="ARBA00022835"/>
    </source>
</evidence>
<sequence>MAPAPAPSLASQSHLATAAAGSARPRTRSINTDPAQLQVRQDDSFQVSSPATEALDQLMSNLAQNQQNQQHQVQQQNQQGQQQQSQQQLRAHGAPPLALQPTNAHSSSSPSFSPTHNNNSNTSTNSSHRPFQPFAASSLSLSQSHSRQHSQTTVVGSNSNTPSSEHYQHLQLHRSGSQSTLDPTPTEPGPFSHQHDSLRSMSQHKSSTPPPDSAGLGSGNTSSHHHAMNNSSSSNSYIHTQHITHSQSHGSSSSVYGNASASSTGSNPNLALANSSGSLNTLVGNSPLQHRPHTPLKASFPLSISSDQPSDSLTMPPSSPLSSNVHIGEAGGGGGGGGAGGGRGSAGGGPSSLTSSSSAAGVSFDTLSTAPTPSLFRSLSTKSGRKQLLNNEKHLGSLPTIHHQSGRGRPEGATFLGVSMKHLSLLVLLLQNSVLVLMMRYSRVSVDPDQPMYLASTAVFIAEIIKLCTCFSILVYKTQSIPQTIHIIRRDILEQPQEILKMLVPSGLYALQNNLLYIALSNLEAATFQVTYQMKILSTAIFSVVMLNRKLTRQKWLSLCLLMLGVTLVQLQNVGTPKSPVIMENNEEDFDPEYLDPASRESLGEAASHLEGGSGLDEDEATSGQNPIIGLLAVLTSCVSSGFAGCYFEKILKGSEADMWVRNLQLGISGSFFSFLAMFYDRQRIYEGGIFQGYTTITWLVITNQALGGLLVAIVVKYADNILKGFATSLSIIISGMISVYFFDFEPSFQFQLGTLVVILSTFLYGRPDAPIPRFIRPQKKRQSMPPPLKTALSKAHKHSKQHAGEDMDVDEQEGPAFKDPTLHVVTPGEVITTDTAFMRGHGTYVEGEKVVSSVAGVVTRVNKLISVKPLHTRYTGEIGDVVVGRITEVAQKRWKVDVAARQDAILMLSSVNLPGGVQRRKQESDELQMRNFFMEGDLVVAEVQAFFGDGAYSLHTRSLKYGKLRNGSFISVSPALVQRCKSHFHSLACGVDVILGLNGYIWVSAHVPQELDEIDTELVYSNKNKDDITPMDRESIARVANCIRALAQEFIYINDTIISFAYEASLQYQLKEMTRKDIMQSIAAEATAAVDNMQV</sequence>
<dbReference type="GO" id="GO:0015165">
    <property type="term" value="F:pyrimidine nucleotide-sugar transmembrane transporter activity"/>
    <property type="evidence" value="ECO:0007669"/>
    <property type="project" value="InterPro"/>
</dbReference>
<keyword evidence="10" id="KW-0694">RNA-binding</keyword>
<evidence type="ECO:0000256" key="17">
    <source>
        <dbReference type="ARBA" id="ARBA00083627"/>
    </source>
</evidence>
<dbReference type="CDD" id="cd05789">
    <property type="entry name" value="S1_Rrp4"/>
    <property type="match status" value="1"/>
</dbReference>
<dbReference type="Pfam" id="PF04142">
    <property type="entry name" value="Nuc_sug_transp"/>
    <property type="match status" value="1"/>
</dbReference>
<dbReference type="FunFam" id="2.40.50.140:FF:000038">
    <property type="entry name" value="Exosome complex component RRP4"/>
    <property type="match status" value="1"/>
</dbReference>
<keyword evidence="9" id="KW-0271">Exosome</keyword>
<dbReference type="FunFam" id="2.40.50.100:FF:000022">
    <property type="entry name" value="Exosome complex component RRP4"/>
    <property type="match status" value="1"/>
</dbReference>
<evidence type="ECO:0000256" key="10">
    <source>
        <dbReference type="ARBA" id="ARBA00022884"/>
    </source>
</evidence>
<dbReference type="Pfam" id="PF14382">
    <property type="entry name" value="ECR1_N"/>
    <property type="match status" value="1"/>
</dbReference>
<dbReference type="AlphaFoldDB" id="A0A9P6IZP7"/>
<keyword evidence="7" id="KW-0597">Phosphoprotein</keyword>
<feature type="compositionally biased region" description="Low complexity" evidence="18">
    <location>
        <begin position="7"/>
        <end position="16"/>
    </location>
</feature>
<evidence type="ECO:0000256" key="8">
    <source>
        <dbReference type="ARBA" id="ARBA00022692"/>
    </source>
</evidence>
<feature type="compositionally biased region" description="Polar residues" evidence="18">
    <location>
        <begin position="174"/>
        <end position="183"/>
    </location>
</feature>
<dbReference type="Gene3D" id="1.10.3730.20">
    <property type="match status" value="1"/>
</dbReference>